<evidence type="ECO:0000313" key="3">
    <source>
        <dbReference type="EMBL" id="EME43970.1"/>
    </source>
</evidence>
<accession>N1PNK6</accession>
<dbReference type="EMBL" id="KB446539">
    <property type="protein sequence ID" value="EME43970.1"/>
    <property type="molecule type" value="Genomic_DNA"/>
</dbReference>
<protein>
    <submittedName>
        <fullName evidence="3">Uncharacterized protein</fullName>
    </submittedName>
</protein>
<evidence type="ECO:0000313" key="4">
    <source>
        <dbReference type="Proteomes" id="UP000016933"/>
    </source>
</evidence>
<evidence type="ECO:0000256" key="2">
    <source>
        <dbReference type="SAM" id="Phobius"/>
    </source>
</evidence>
<reference evidence="4" key="1">
    <citation type="journal article" date="2012" name="PLoS Genet.">
        <title>The genomes of the fungal plant pathogens Cladosporium fulvum and Dothistroma septosporum reveal adaptation to different hosts and lifestyles but also signatures of common ancestry.</title>
        <authorList>
            <person name="de Wit P.J.G.M."/>
            <person name="van der Burgt A."/>
            <person name="Oekmen B."/>
            <person name="Stergiopoulos I."/>
            <person name="Abd-Elsalam K.A."/>
            <person name="Aerts A.L."/>
            <person name="Bahkali A.H."/>
            <person name="Beenen H.G."/>
            <person name="Chettri P."/>
            <person name="Cox M.P."/>
            <person name="Datema E."/>
            <person name="de Vries R.P."/>
            <person name="Dhillon B."/>
            <person name="Ganley A.R."/>
            <person name="Griffiths S.A."/>
            <person name="Guo Y."/>
            <person name="Hamelin R.C."/>
            <person name="Henrissat B."/>
            <person name="Kabir M.S."/>
            <person name="Jashni M.K."/>
            <person name="Kema G."/>
            <person name="Klaubauf S."/>
            <person name="Lapidus A."/>
            <person name="Levasseur A."/>
            <person name="Lindquist E."/>
            <person name="Mehrabi R."/>
            <person name="Ohm R.A."/>
            <person name="Owen T.J."/>
            <person name="Salamov A."/>
            <person name="Schwelm A."/>
            <person name="Schijlen E."/>
            <person name="Sun H."/>
            <person name="van den Burg H.A."/>
            <person name="van Ham R.C.H.J."/>
            <person name="Zhang S."/>
            <person name="Goodwin S.B."/>
            <person name="Grigoriev I.V."/>
            <person name="Collemare J."/>
            <person name="Bradshaw R.E."/>
        </authorList>
    </citation>
    <scope>NUCLEOTIDE SEQUENCE [LARGE SCALE GENOMIC DNA]</scope>
    <source>
        <strain evidence="4">NZE10 / CBS 128990</strain>
    </source>
</reference>
<dbReference type="HOGENOM" id="CLU_024135_2_0_1"/>
<feature type="transmembrane region" description="Helical" evidence="2">
    <location>
        <begin position="7"/>
        <end position="28"/>
    </location>
</feature>
<dbReference type="OMA" id="LTIFQHK"/>
<keyword evidence="2" id="KW-0812">Transmembrane</keyword>
<keyword evidence="4" id="KW-1185">Reference proteome</keyword>
<dbReference type="eggNOG" id="ENOG502S2VY">
    <property type="taxonomic scope" value="Eukaryota"/>
</dbReference>
<sequence length="536" mass="59571">MLVAGKARLISVTGLLLVGLVAIVTLSYNPSFTDESSQYLRKWTNLHNEQSWLGQANPVPPQNQPGQQSNEKQETIPFHPSPPKAGDELPATNPNPFAAVDKFTGQETKPEHKAPYGGGGGGGGGDNAPPSTPAAPVGLPTEVHGDSLHPSGVNVASDWHEIRSQSVPQGQYFAVNFYDHSNDRAINPNIIPHPHINDTWIAVAQKFDRDRSYASGWSEELVCNAQFDASGNLSCIIDTRGTLTVAASFSPHCRDRLTTLNFNIGPHDARVLYGPDYPFIVYGSQSHYACFGQWTQDFRLIMDWGVFRGNESNGTDRFQVPTEIQRPPPWGDMEKNFYFFWDFNKTMYVHHDTAPQRVFAKVEADGSVGADLSEHARPSDSFCWNKHTDLNPLPFTDEPKKASIHQASNSLSITMCNRGECTPNASNTYIFSIYQHKIAAGLIMHARYEPFVMMFRREAPFQVHAISEKPLWIRGRKELNEMIYVTSIGWKQAGLRYEGYLDDTVFVNFGIEDSRTASIDVLAADLVGGNLMMCDA</sequence>
<dbReference type="Proteomes" id="UP000016933">
    <property type="component" value="Unassembled WGS sequence"/>
</dbReference>
<reference evidence="3 4" key="2">
    <citation type="journal article" date="2012" name="PLoS Pathog.">
        <title>Diverse lifestyles and strategies of plant pathogenesis encoded in the genomes of eighteen Dothideomycetes fungi.</title>
        <authorList>
            <person name="Ohm R.A."/>
            <person name="Feau N."/>
            <person name="Henrissat B."/>
            <person name="Schoch C.L."/>
            <person name="Horwitz B.A."/>
            <person name="Barry K.W."/>
            <person name="Condon B.J."/>
            <person name="Copeland A.C."/>
            <person name="Dhillon B."/>
            <person name="Glaser F."/>
            <person name="Hesse C.N."/>
            <person name="Kosti I."/>
            <person name="LaButti K."/>
            <person name="Lindquist E.A."/>
            <person name="Lucas S."/>
            <person name="Salamov A.A."/>
            <person name="Bradshaw R.E."/>
            <person name="Ciuffetti L."/>
            <person name="Hamelin R.C."/>
            <person name="Kema G.H.J."/>
            <person name="Lawrence C."/>
            <person name="Scott J.A."/>
            <person name="Spatafora J.W."/>
            <person name="Turgeon B.G."/>
            <person name="de Wit P.J.G.M."/>
            <person name="Zhong S."/>
            <person name="Goodwin S.B."/>
            <person name="Grigoriev I.V."/>
        </authorList>
    </citation>
    <scope>NUCLEOTIDE SEQUENCE [LARGE SCALE GENOMIC DNA]</scope>
    <source>
        <strain evidence="4">NZE10 / CBS 128990</strain>
    </source>
</reference>
<proteinExistence type="predicted"/>
<evidence type="ECO:0000256" key="1">
    <source>
        <dbReference type="SAM" id="MobiDB-lite"/>
    </source>
</evidence>
<dbReference type="OrthoDB" id="2522565at2759"/>
<name>N1PNK6_DOTSN</name>
<gene>
    <name evidence="3" type="ORF">DOTSEDRAFT_71693</name>
</gene>
<keyword evidence="2" id="KW-0472">Membrane</keyword>
<keyword evidence="2" id="KW-1133">Transmembrane helix</keyword>
<feature type="region of interest" description="Disordered" evidence="1">
    <location>
        <begin position="52"/>
        <end position="141"/>
    </location>
</feature>
<dbReference type="AlphaFoldDB" id="N1PNK6"/>
<feature type="compositionally biased region" description="Gly residues" evidence="1">
    <location>
        <begin position="116"/>
        <end position="126"/>
    </location>
</feature>
<organism evidence="3 4">
    <name type="scientific">Dothistroma septosporum (strain NZE10 / CBS 128990)</name>
    <name type="common">Red band needle blight fungus</name>
    <name type="synonym">Mycosphaerella pini</name>
    <dbReference type="NCBI Taxonomy" id="675120"/>
    <lineage>
        <taxon>Eukaryota</taxon>
        <taxon>Fungi</taxon>
        <taxon>Dikarya</taxon>
        <taxon>Ascomycota</taxon>
        <taxon>Pezizomycotina</taxon>
        <taxon>Dothideomycetes</taxon>
        <taxon>Dothideomycetidae</taxon>
        <taxon>Mycosphaerellales</taxon>
        <taxon>Mycosphaerellaceae</taxon>
        <taxon>Dothistroma</taxon>
    </lineage>
</organism>